<comment type="function">
    <text evidence="7 8">Catalyzes the synthesis of beta-nicotinate D-ribonucleotide from nicotinate and 5-phospho-D-ribose 1-phosphate at the expense of ATP.</text>
</comment>
<dbReference type="GO" id="GO:0005829">
    <property type="term" value="C:cytosol"/>
    <property type="evidence" value="ECO:0007669"/>
    <property type="project" value="TreeGrafter"/>
</dbReference>
<gene>
    <name evidence="7" type="primary">pncB</name>
    <name evidence="11" type="ORF">GZ78_27325</name>
</gene>
<comment type="PTM">
    <text evidence="7 8">Transiently phosphorylated on a His residue during the reaction cycle. Phosphorylation strongly increases the affinity for substrates and increases the rate of nicotinate D-ribonucleotide production. Dephosphorylation regenerates the low-affinity form of the enzyme, leading to product release.</text>
</comment>
<dbReference type="Proteomes" id="UP000028073">
    <property type="component" value="Unassembled WGS sequence"/>
</dbReference>
<dbReference type="NCBIfam" id="TIGR01514">
    <property type="entry name" value="NAPRTase"/>
    <property type="match status" value="1"/>
</dbReference>
<dbReference type="UniPathway" id="UPA00253">
    <property type="reaction ID" value="UER00457"/>
</dbReference>
<proteinExistence type="inferred from homology"/>
<keyword evidence="4 7" id="KW-0597">Phosphoprotein</keyword>
<evidence type="ECO:0000256" key="5">
    <source>
        <dbReference type="ARBA" id="ARBA00022598"/>
    </source>
</evidence>
<evidence type="ECO:0000256" key="8">
    <source>
        <dbReference type="RuleBase" id="RU003838"/>
    </source>
</evidence>
<dbReference type="PANTHER" id="PTHR11098:SF1">
    <property type="entry name" value="NICOTINATE PHOSPHORIBOSYLTRANSFERASE"/>
    <property type="match status" value="1"/>
</dbReference>
<keyword evidence="12" id="KW-1185">Reference proteome</keyword>
<dbReference type="EC" id="6.3.4.21" evidence="3 7"/>
<evidence type="ECO:0000256" key="3">
    <source>
        <dbReference type="ARBA" id="ARBA00013236"/>
    </source>
</evidence>
<dbReference type="Gene3D" id="3.20.140.10">
    <property type="entry name" value="nicotinate phosphoribosyltransferase"/>
    <property type="match status" value="1"/>
</dbReference>
<keyword evidence="6 7" id="KW-0662">Pyridine nucleotide biosynthesis</keyword>
<comment type="catalytic activity">
    <reaction evidence="7 8">
        <text>5-phospho-alpha-D-ribose 1-diphosphate + nicotinate + ATP + H2O = nicotinate beta-D-ribonucleotide + ADP + phosphate + diphosphate</text>
        <dbReference type="Rhea" id="RHEA:36163"/>
        <dbReference type="ChEBI" id="CHEBI:15377"/>
        <dbReference type="ChEBI" id="CHEBI:30616"/>
        <dbReference type="ChEBI" id="CHEBI:32544"/>
        <dbReference type="ChEBI" id="CHEBI:33019"/>
        <dbReference type="ChEBI" id="CHEBI:43474"/>
        <dbReference type="ChEBI" id="CHEBI:57502"/>
        <dbReference type="ChEBI" id="CHEBI:58017"/>
        <dbReference type="ChEBI" id="CHEBI:456216"/>
        <dbReference type="EC" id="6.3.4.21"/>
    </reaction>
</comment>
<dbReference type="Pfam" id="PF17767">
    <property type="entry name" value="NAPRTase_N"/>
    <property type="match status" value="1"/>
</dbReference>
<evidence type="ECO:0000313" key="11">
    <source>
        <dbReference type="EMBL" id="KEQ12164.1"/>
    </source>
</evidence>
<dbReference type="SUPFAM" id="SSF54675">
    <property type="entry name" value="Nicotinate/Quinolinate PRTase N-terminal domain-like"/>
    <property type="match status" value="1"/>
</dbReference>
<dbReference type="HAMAP" id="MF_00570">
    <property type="entry name" value="NAPRTase"/>
    <property type="match status" value="1"/>
</dbReference>
<dbReference type="GO" id="GO:0034355">
    <property type="term" value="P:NAD+ biosynthetic process via the salvage pathway"/>
    <property type="evidence" value="ECO:0007669"/>
    <property type="project" value="TreeGrafter"/>
</dbReference>
<dbReference type="eggNOG" id="COG1488">
    <property type="taxonomic scope" value="Bacteria"/>
</dbReference>
<feature type="domain" description="Nicotinate/nicotinamide phosphoribosyltransferase" evidence="9">
    <location>
        <begin position="166"/>
        <end position="388"/>
    </location>
</feature>
<evidence type="ECO:0000256" key="2">
    <source>
        <dbReference type="ARBA" id="ARBA00010897"/>
    </source>
</evidence>
<evidence type="ECO:0000256" key="7">
    <source>
        <dbReference type="HAMAP-Rule" id="MF_00570"/>
    </source>
</evidence>
<evidence type="ECO:0000313" key="12">
    <source>
        <dbReference type="Proteomes" id="UP000028073"/>
    </source>
</evidence>
<dbReference type="InterPro" id="IPR040727">
    <property type="entry name" value="NAPRTase_N"/>
</dbReference>
<dbReference type="InterPro" id="IPR036068">
    <property type="entry name" value="Nicotinate_pribotase-like_C"/>
</dbReference>
<dbReference type="SUPFAM" id="SSF51690">
    <property type="entry name" value="Nicotinate/Quinolinate PRTase C-terminal domain-like"/>
    <property type="match status" value="1"/>
</dbReference>
<reference evidence="11 12" key="1">
    <citation type="submission" date="2014-06" db="EMBL/GenBank/DDBJ databases">
        <title>Whole Genome Sequences of Three Symbiotic Endozoicomonas Bacteria.</title>
        <authorList>
            <person name="Neave M.J."/>
            <person name="Apprill A."/>
            <person name="Voolstra C.R."/>
        </authorList>
    </citation>
    <scope>NUCLEOTIDE SEQUENCE [LARGE SCALE GENOMIC DNA]</scope>
    <source>
        <strain evidence="11 12">DSM 25634</strain>
    </source>
</reference>
<feature type="modified residue" description="Phosphohistidine; by autocatalysis" evidence="7">
    <location>
        <position position="218"/>
    </location>
</feature>
<dbReference type="PIRSF" id="PIRSF000484">
    <property type="entry name" value="NAPRT"/>
    <property type="match status" value="1"/>
</dbReference>
<dbReference type="NCBIfam" id="NF003704">
    <property type="entry name" value="PRK05321.1"/>
    <property type="match status" value="1"/>
</dbReference>
<organism evidence="11 12">
    <name type="scientific">Endozoicomonas numazuensis</name>
    <dbReference type="NCBI Taxonomy" id="1137799"/>
    <lineage>
        <taxon>Bacteria</taxon>
        <taxon>Pseudomonadati</taxon>
        <taxon>Pseudomonadota</taxon>
        <taxon>Gammaproteobacteria</taxon>
        <taxon>Oceanospirillales</taxon>
        <taxon>Endozoicomonadaceae</taxon>
        <taxon>Endozoicomonas</taxon>
    </lineage>
</organism>
<dbReference type="GO" id="GO:0004516">
    <property type="term" value="F:nicotinate phosphoribosyltransferase activity"/>
    <property type="evidence" value="ECO:0007669"/>
    <property type="project" value="UniProtKB-UniRule"/>
</dbReference>
<dbReference type="RefSeq" id="WP_034842625.1">
    <property type="nucleotide sequence ID" value="NZ_JOKH01000010.1"/>
</dbReference>
<evidence type="ECO:0000259" key="9">
    <source>
        <dbReference type="Pfam" id="PF04095"/>
    </source>
</evidence>
<dbReference type="AlphaFoldDB" id="A0A081N141"/>
<comment type="similarity">
    <text evidence="2 7 8">Belongs to the NAPRTase family.</text>
</comment>
<keyword evidence="5 7" id="KW-0436">Ligase</keyword>
<accession>A0A081N141</accession>
<evidence type="ECO:0000259" key="10">
    <source>
        <dbReference type="Pfam" id="PF17767"/>
    </source>
</evidence>
<protein>
    <recommendedName>
        <fullName evidence="3 7">Nicotinate phosphoribosyltransferase</fullName>
        <shortName evidence="7">NAPRTase</shortName>
        <ecNumber evidence="3 7">6.3.4.21</ecNumber>
    </recommendedName>
</protein>
<feature type="domain" description="Nicotinate phosphoribosyltransferase N-terminal" evidence="10">
    <location>
        <begin position="12"/>
        <end position="128"/>
    </location>
</feature>
<dbReference type="STRING" id="1137799.GZ78_27325"/>
<dbReference type="InterPro" id="IPR006406">
    <property type="entry name" value="Nic_PRibTrfase"/>
</dbReference>
<name>A0A081N141_9GAMM</name>
<comment type="pathway">
    <text evidence="1 7 8">Cofactor biosynthesis; NAD(+) biosynthesis; nicotinate D-ribonucleotide from nicotinate: step 1/1.</text>
</comment>
<dbReference type="EMBL" id="JOKH01000010">
    <property type="protein sequence ID" value="KEQ12164.1"/>
    <property type="molecule type" value="Genomic_DNA"/>
</dbReference>
<dbReference type="PANTHER" id="PTHR11098">
    <property type="entry name" value="NICOTINATE PHOSPHORIBOSYLTRANSFERASE"/>
    <property type="match status" value="1"/>
</dbReference>
<dbReference type="InterPro" id="IPR041525">
    <property type="entry name" value="N/Namide_PRibTrfase"/>
</dbReference>
<dbReference type="InterPro" id="IPR007229">
    <property type="entry name" value="Nic_PRibTrfase-Fam"/>
</dbReference>
<evidence type="ECO:0000256" key="4">
    <source>
        <dbReference type="ARBA" id="ARBA00022553"/>
    </source>
</evidence>
<dbReference type="Pfam" id="PF04095">
    <property type="entry name" value="NAPRTase"/>
    <property type="match status" value="1"/>
</dbReference>
<sequence>MEVLQPIITSLLDTDLYKYTMQQAMRLRYPEAQAKMAFRCRSGRLNFSLVDLRREVDALKHLRLQDEELQWLGGLPFIKPEFVQWLKDFSLDPEQVSISGSGGELSIEVSGNWAEITHFEIFILAIVSELHSRSFLNRELEHEGKHRLDDKIHFLKRELFSSKKGFGLVDFGTRRRCSGPWHTYVVQKLMTELDCFSGTSNLHLARTLGLKPVGTMAHEWLQAHQAVGSSLLHSQKEALLVWLDEYGDQLGIALTDTISMKAFLADFDETMAHAYAGIRHDSGDPVKWGELALAHYKKLGIDARSKTFVFSDKLDFETAVSIYRHFEGRVNVNFGIGTYLTNDLGFSAPNIVLKLVEVNGLPVAKLSDNPEKIMCQDPDFVQQLKTVFS</sequence>
<evidence type="ECO:0000256" key="6">
    <source>
        <dbReference type="ARBA" id="ARBA00022642"/>
    </source>
</evidence>
<comment type="caution">
    <text evidence="11">The sequence shown here is derived from an EMBL/GenBank/DDBJ whole genome shotgun (WGS) entry which is preliminary data.</text>
</comment>
<evidence type="ECO:0000256" key="1">
    <source>
        <dbReference type="ARBA" id="ARBA00004952"/>
    </source>
</evidence>